<gene>
    <name evidence="3" type="ORF">PPACK8108_LOCUS20443</name>
</gene>
<reference evidence="3" key="1">
    <citation type="submission" date="2022-06" db="EMBL/GenBank/DDBJ databases">
        <authorList>
            <consortium name="SYNGENTA / RWTH Aachen University"/>
        </authorList>
    </citation>
    <scope>NUCLEOTIDE SEQUENCE</scope>
</reference>
<feature type="compositionally biased region" description="Polar residues" evidence="1">
    <location>
        <begin position="1"/>
        <end position="12"/>
    </location>
</feature>
<evidence type="ECO:0000256" key="2">
    <source>
        <dbReference type="SAM" id="Phobius"/>
    </source>
</evidence>
<evidence type="ECO:0000313" key="3">
    <source>
        <dbReference type="EMBL" id="CAH7685851.1"/>
    </source>
</evidence>
<accession>A0AAV0BIS3</accession>
<organism evidence="3 4">
    <name type="scientific">Phakopsora pachyrhizi</name>
    <name type="common">Asian soybean rust disease fungus</name>
    <dbReference type="NCBI Taxonomy" id="170000"/>
    <lineage>
        <taxon>Eukaryota</taxon>
        <taxon>Fungi</taxon>
        <taxon>Dikarya</taxon>
        <taxon>Basidiomycota</taxon>
        <taxon>Pucciniomycotina</taxon>
        <taxon>Pucciniomycetes</taxon>
        <taxon>Pucciniales</taxon>
        <taxon>Phakopsoraceae</taxon>
        <taxon>Phakopsora</taxon>
    </lineage>
</organism>
<keyword evidence="2" id="KW-0472">Membrane</keyword>
<dbReference type="AlphaFoldDB" id="A0AAV0BIS3"/>
<evidence type="ECO:0000313" key="4">
    <source>
        <dbReference type="Proteomes" id="UP001153365"/>
    </source>
</evidence>
<sequence>MVAQNSDVISEQTSRRKNSTSVKNSTSTTTTKTSNKIQSSDSNRTTLIGRKAYRFITPKPTNALFVKPPKADGIQIGGIFLGQTAIVLGAFFILLSGSVVFYCFFCTGRRRNKKGNDVEKKGPQYRDQKGGTANHISLPDIPKQQYQIKSERMKNLRNDFGLPSNPKL</sequence>
<keyword evidence="4" id="KW-1185">Reference proteome</keyword>
<dbReference type="EMBL" id="CALTRL010005754">
    <property type="protein sequence ID" value="CAH7685851.1"/>
    <property type="molecule type" value="Genomic_DNA"/>
</dbReference>
<keyword evidence="2" id="KW-0812">Transmembrane</keyword>
<comment type="caution">
    <text evidence="3">The sequence shown here is derived from an EMBL/GenBank/DDBJ whole genome shotgun (WGS) entry which is preliminary data.</text>
</comment>
<feature type="compositionally biased region" description="Low complexity" evidence="1">
    <location>
        <begin position="19"/>
        <end position="40"/>
    </location>
</feature>
<feature type="compositionally biased region" description="Basic and acidic residues" evidence="1">
    <location>
        <begin position="114"/>
        <end position="129"/>
    </location>
</feature>
<feature type="transmembrane region" description="Helical" evidence="2">
    <location>
        <begin position="85"/>
        <end position="105"/>
    </location>
</feature>
<evidence type="ECO:0000256" key="1">
    <source>
        <dbReference type="SAM" id="MobiDB-lite"/>
    </source>
</evidence>
<dbReference type="Proteomes" id="UP001153365">
    <property type="component" value="Unassembled WGS sequence"/>
</dbReference>
<name>A0AAV0BIS3_PHAPC</name>
<keyword evidence="2" id="KW-1133">Transmembrane helix</keyword>
<feature type="region of interest" description="Disordered" evidence="1">
    <location>
        <begin position="1"/>
        <end position="43"/>
    </location>
</feature>
<feature type="region of interest" description="Disordered" evidence="1">
    <location>
        <begin position="113"/>
        <end position="138"/>
    </location>
</feature>
<protein>
    <submittedName>
        <fullName evidence="3">Expressed protein</fullName>
    </submittedName>
</protein>
<proteinExistence type="predicted"/>